<keyword evidence="1" id="KW-1133">Transmembrane helix</keyword>
<reference evidence="3" key="1">
    <citation type="submission" date="2020-07" db="EMBL/GenBank/DDBJ databases">
        <title>Metabolic diversity and evolutionary history of the archaeal phylum ###Micrarchaeota### uncovered from a freshwater lake metagenome.</title>
        <authorList>
            <person name="Kadnikov V.V."/>
            <person name="Savvichev A.S."/>
            <person name="Mardanov A.V."/>
            <person name="Beletsky A.V."/>
            <person name="Chupakov A.V."/>
            <person name="Kokryatskaya N.M."/>
            <person name="Pimenov N.V."/>
            <person name="Ravin N.V."/>
        </authorList>
    </citation>
    <scope>NUCLEOTIDE SEQUENCE [LARGE SCALE GENOMIC DNA]</scope>
</reference>
<proteinExistence type="predicted"/>
<sequence length="91" mass="10081">MAMDLALVCTLGIAIVLMVFGILIFFKLARVTFKWLITIILNSVMGVVLFFLLHFIGINIPIWPQVLPVALFGLPALATMLILKFFGVAVF</sequence>
<dbReference type="EMBL" id="CP058998">
    <property type="protein sequence ID" value="QLJ53139.1"/>
    <property type="molecule type" value="Genomic_DNA"/>
</dbReference>
<organism evidence="2 3">
    <name type="scientific">Fermentimicrarchaeum limneticum</name>
    <dbReference type="NCBI Taxonomy" id="2795018"/>
    <lineage>
        <taxon>Archaea</taxon>
        <taxon>Candidatus Micrarchaeota</taxon>
        <taxon>Candidatus Fermentimicrarchaeales</taxon>
        <taxon>Candidatus Fermentimicrarchaeaceae</taxon>
        <taxon>Candidatus Fermentimicrarchaeum</taxon>
    </lineage>
</organism>
<keyword evidence="1" id="KW-0812">Transmembrane</keyword>
<evidence type="ECO:0008006" key="4">
    <source>
        <dbReference type="Google" id="ProtNLM"/>
    </source>
</evidence>
<protein>
    <recommendedName>
        <fullName evidence="4">SigmaK-factor processing regulatory BofA</fullName>
    </recommendedName>
</protein>
<accession>A0A7D6BCI3</accession>
<dbReference type="AlphaFoldDB" id="A0A7D6BCI3"/>
<feature type="transmembrane region" description="Helical" evidence="1">
    <location>
        <begin position="62"/>
        <end position="86"/>
    </location>
</feature>
<name>A0A7D6BCI3_FERL1</name>
<dbReference type="KEGG" id="flt:Sv326_0964"/>
<evidence type="ECO:0000313" key="2">
    <source>
        <dbReference type="EMBL" id="QLJ53139.1"/>
    </source>
</evidence>
<feature type="transmembrane region" description="Helical" evidence="1">
    <location>
        <begin position="6"/>
        <end position="26"/>
    </location>
</feature>
<feature type="transmembrane region" description="Helical" evidence="1">
    <location>
        <begin position="33"/>
        <end position="56"/>
    </location>
</feature>
<gene>
    <name evidence="2" type="ORF">Sv326_0964</name>
</gene>
<evidence type="ECO:0000313" key="3">
    <source>
        <dbReference type="Proteomes" id="UP000510821"/>
    </source>
</evidence>
<keyword evidence="1" id="KW-0472">Membrane</keyword>
<evidence type="ECO:0000256" key="1">
    <source>
        <dbReference type="SAM" id="Phobius"/>
    </source>
</evidence>
<dbReference type="Proteomes" id="UP000510821">
    <property type="component" value="Chromosome"/>
</dbReference>